<proteinExistence type="predicted"/>
<reference evidence="1 2" key="1">
    <citation type="submission" date="2018-04" db="EMBL/GenBank/DDBJ databases">
        <title>Complete genome uncultured novel isolate.</title>
        <authorList>
            <person name="Merlino G."/>
        </authorList>
    </citation>
    <scope>NUCLEOTIDE SEQUENCE [LARGE SCALE GENOMIC DNA]</scope>
    <source>
        <strain evidence="2">R1DC9</strain>
    </source>
</reference>
<evidence type="ECO:0000313" key="1">
    <source>
        <dbReference type="EMBL" id="QCK15130.1"/>
    </source>
</evidence>
<sequence length="238" mass="26629">MTNTRLNFFGILAFASLLTFSSCDDEESTRPEDNKLIYEVYMDPQGTTLNSGRVAASEIIFTSGTLNLEEVDFEAESSNTEIEIESNTKTSVNLITGESTPELPQVSLGEGIYNELELGLKLDGSSENTAFILEGTFTDSENNSVPFKFLFNEYLEIELEAEGQFTFDGTGLVEIELFPYLWFNQIDPLAFESASRNQDGEIIISKDQNLDLFQTISDSFKTNVFTDSEVKLEIEVED</sequence>
<dbReference type="PROSITE" id="PS51257">
    <property type="entry name" value="PROKAR_LIPOPROTEIN"/>
    <property type="match status" value="1"/>
</dbReference>
<dbReference type="RefSeq" id="WP_137090715.1">
    <property type="nucleotide sequence ID" value="NZ_CP028923.1"/>
</dbReference>
<dbReference type="EMBL" id="CP028923">
    <property type="protein sequence ID" value="QCK15130.1"/>
    <property type="molecule type" value="Genomic_DNA"/>
</dbReference>
<protein>
    <recommendedName>
        <fullName evidence="3">DUF4382 domain-containing protein</fullName>
    </recommendedName>
</protein>
<evidence type="ECO:0000313" key="2">
    <source>
        <dbReference type="Proteomes" id="UP000298616"/>
    </source>
</evidence>
<dbReference type="Proteomes" id="UP000298616">
    <property type="component" value="Chromosome"/>
</dbReference>
<keyword evidence="2" id="KW-1185">Reference proteome</keyword>
<dbReference type="KEGG" id="fpf:DCC35_10430"/>
<dbReference type="AlphaFoldDB" id="A0A4D7JNQ4"/>
<accession>A0A4D7JNQ4</accession>
<name>A0A4D7JNQ4_9BACT</name>
<gene>
    <name evidence="1" type="ORF">DCC35_10430</name>
</gene>
<organism evidence="1 2">
    <name type="scientific">Mangrovivirga cuniculi</name>
    <dbReference type="NCBI Taxonomy" id="2715131"/>
    <lineage>
        <taxon>Bacteria</taxon>
        <taxon>Pseudomonadati</taxon>
        <taxon>Bacteroidota</taxon>
        <taxon>Cytophagia</taxon>
        <taxon>Cytophagales</taxon>
        <taxon>Mangrovivirgaceae</taxon>
        <taxon>Mangrovivirga</taxon>
    </lineage>
</organism>
<evidence type="ECO:0008006" key="3">
    <source>
        <dbReference type="Google" id="ProtNLM"/>
    </source>
</evidence>